<proteinExistence type="predicted"/>
<reference evidence="2" key="1">
    <citation type="submission" date="2021-01" db="EMBL/GenBank/DDBJ databases">
        <authorList>
            <person name="Corre E."/>
            <person name="Pelletier E."/>
            <person name="Niang G."/>
            <person name="Scheremetjew M."/>
            <person name="Finn R."/>
            <person name="Kale V."/>
            <person name="Holt S."/>
            <person name="Cochrane G."/>
            <person name="Meng A."/>
            <person name="Brown T."/>
            <person name="Cohen L."/>
        </authorList>
    </citation>
    <scope>NUCLEOTIDE SEQUENCE</scope>
    <source>
        <strain evidence="2">CCAP1064/1</strain>
    </source>
</reference>
<dbReference type="EMBL" id="HBEL01012679">
    <property type="protein sequence ID" value="CAD8409956.1"/>
    <property type="molecule type" value="Transcribed_RNA"/>
</dbReference>
<protein>
    <submittedName>
        <fullName evidence="2">Uncharacterized protein</fullName>
    </submittedName>
</protein>
<evidence type="ECO:0000313" key="3">
    <source>
        <dbReference type="EMBL" id="CAD8409957.1"/>
    </source>
</evidence>
<keyword evidence="1" id="KW-0472">Membrane</keyword>
<dbReference type="EMBL" id="HBEL01012680">
    <property type="protein sequence ID" value="CAD8409957.1"/>
    <property type="molecule type" value="Transcribed_RNA"/>
</dbReference>
<name>A0A6T8HNK3_9STRA</name>
<feature type="transmembrane region" description="Helical" evidence="1">
    <location>
        <begin position="12"/>
        <end position="39"/>
    </location>
</feature>
<organism evidence="2">
    <name type="scientific">Proboscia inermis</name>
    <dbReference type="NCBI Taxonomy" id="420281"/>
    <lineage>
        <taxon>Eukaryota</taxon>
        <taxon>Sar</taxon>
        <taxon>Stramenopiles</taxon>
        <taxon>Ochrophyta</taxon>
        <taxon>Bacillariophyta</taxon>
        <taxon>Coscinodiscophyceae</taxon>
        <taxon>Rhizosoleniophycidae</taxon>
        <taxon>Rhizosoleniales</taxon>
        <taxon>Rhizosoleniaceae</taxon>
        <taxon>Proboscia</taxon>
    </lineage>
</organism>
<evidence type="ECO:0000313" key="2">
    <source>
        <dbReference type="EMBL" id="CAD8409956.1"/>
    </source>
</evidence>
<evidence type="ECO:0000256" key="1">
    <source>
        <dbReference type="SAM" id="Phobius"/>
    </source>
</evidence>
<dbReference type="AlphaFoldDB" id="A0A6T8HNK3"/>
<sequence length="131" mass="14906">MVPTAYDLFAFSFFVIFYIQAFNSFLFLVIPPFSATYFVNGSLLRSKLNANINCVPCEKCSQNANETKTNFRRVLLVFSVQSSGGAFTKTHCSRNQYHSCGSCSYFRSFYIPVGVFDLPESTHVSNFEHSW</sequence>
<accession>A0A6T8HNK3</accession>
<keyword evidence="1" id="KW-1133">Transmembrane helix</keyword>
<keyword evidence="1" id="KW-0812">Transmembrane</keyword>
<gene>
    <name evidence="2" type="ORF">PINE0816_LOCUS6079</name>
    <name evidence="3" type="ORF">PINE0816_LOCUS6080</name>
</gene>